<sequence length="46" mass="4956">MTAFLAALAPYLIVASLALLVGAGLGYYTACADARRPRYRRVGRPE</sequence>
<name>A0A9X9P5M0_9CAUD</name>
<evidence type="ECO:0000313" key="2">
    <source>
        <dbReference type="Proteomes" id="UP001164797"/>
    </source>
</evidence>
<evidence type="ECO:0000313" key="1">
    <source>
        <dbReference type="EMBL" id="UYL87163.1"/>
    </source>
</evidence>
<dbReference type="Proteomes" id="UP001164797">
    <property type="component" value="Segment"/>
</dbReference>
<gene>
    <name evidence="1" type="primary">42</name>
    <name evidence="1" type="ORF">SEA_OSCARSO_42</name>
</gene>
<keyword evidence="2" id="KW-1185">Reference proteome</keyword>
<dbReference type="EMBL" id="OP434449">
    <property type="protein sequence ID" value="UYL87163.1"/>
    <property type="molecule type" value="Genomic_DNA"/>
</dbReference>
<accession>A0A9X9P5M0</accession>
<dbReference type="KEGG" id="vg:80019606"/>
<reference evidence="1" key="1">
    <citation type="submission" date="2022-09" db="EMBL/GenBank/DDBJ databases">
        <authorList>
            <person name="Washington J.M."/>
            <person name="Situmorang M.A."/>
            <person name="Garlena R.A."/>
            <person name="Russell D.A."/>
            <person name="Jacobs-Sera D."/>
            <person name="Hatfull G.F."/>
        </authorList>
    </citation>
    <scope>NUCLEOTIDE SEQUENCE</scope>
</reference>
<organism evidence="1 2">
    <name type="scientific">Microbacterium phage OscarSo</name>
    <dbReference type="NCBI Taxonomy" id="2985324"/>
    <lineage>
        <taxon>Viruses</taxon>
        <taxon>Duplodnaviria</taxon>
        <taxon>Heunggongvirae</taxon>
        <taxon>Uroviricota</taxon>
        <taxon>Caudoviricetes</taxon>
        <taxon>Oscarsovirus</taxon>
        <taxon>Oscarsovirus oscarso</taxon>
    </lineage>
</organism>
<dbReference type="GeneID" id="80019606"/>
<proteinExistence type="predicted"/>
<protein>
    <submittedName>
        <fullName evidence="1">Membrane protein</fullName>
    </submittedName>
</protein>
<dbReference type="RefSeq" id="YP_010755000.1">
    <property type="nucleotide sequence ID" value="NC_073466.1"/>
</dbReference>